<sequence>MPMTRRGRVRKFDHVDRMLLLQEAGGFTQKEVACMCFDAIAIRRSREETFAEDGRRGEGQGLGHPKPSHGQASQDRVQDWTIVGRIESIYESHMVNWKSFVDFILIAIQ</sequence>
<dbReference type="Proteomes" id="UP000332933">
    <property type="component" value="Unassembled WGS sequence"/>
</dbReference>
<proteinExistence type="predicted"/>
<reference evidence="3 4" key="1">
    <citation type="submission" date="2019-03" db="EMBL/GenBank/DDBJ databases">
        <authorList>
            <person name="Gaulin E."/>
            <person name="Dumas B."/>
        </authorList>
    </citation>
    <scope>NUCLEOTIDE SEQUENCE [LARGE SCALE GENOMIC DNA]</scope>
    <source>
        <strain evidence="3">CBS 568.67</strain>
    </source>
</reference>
<feature type="compositionally biased region" description="Basic and acidic residues" evidence="1">
    <location>
        <begin position="48"/>
        <end position="58"/>
    </location>
</feature>
<gene>
    <name evidence="3" type="primary">Aste57867_10357</name>
    <name evidence="2" type="ORF">As57867_010317</name>
    <name evidence="3" type="ORF">ASTE57867_10357</name>
</gene>
<dbReference type="EMBL" id="VJMH01005200">
    <property type="protein sequence ID" value="KAF0699043.1"/>
    <property type="molecule type" value="Genomic_DNA"/>
</dbReference>
<feature type="region of interest" description="Disordered" evidence="1">
    <location>
        <begin position="48"/>
        <end position="76"/>
    </location>
</feature>
<evidence type="ECO:0000313" key="4">
    <source>
        <dbReference type="Proteomes" id="UP000332933"/>
    </source>
</evidence>
<accession>A0A485KQT4</accession>
<dbReference type="EMBL" id="CAADRA010005221">
    <property type="protein sequence ID" value="VFT87231.1"/>
    <property type="molecule type" value="Genomic_DNA"/>
</dbReference>
<keyword evidence="4" id="KW-1185">Reference proteome</keyword>
<evidence type="ECO:0000313" key="2">
    <source>
        <dbReference type="EMBL" id="KAF0699043.1"/>
    </source>
</evidence>
<organism evidence="3 4">
    <name type="scientific">Aphanomyces stellatus</name>
    <dbReference type="NCBI Taxonomy" id="120398"/>
    <lineage>
        <taxon>Eukaryota</taxon>
        <taxon>Sar</taxon>
        <taxon>Stramenopiles</taxon>
        <taxon>Oomycota</taxon>
        <taxon>Saprolegniomycetes</taxon>
        <taxon>Saprolegniales</taxon>
        <taxon>Verrucalvaceae</taxon>
        <taxon>Aphanomyces</taxon>
    </lineage>
</organism>
<name>A0A485KQT4_9STRA</name>
<reference evidence="2" key="2">
    <citation type="submission" date="2019-06" db="EMBL/GenBank/DDBJ databases">
        <title>Genomics analysis of Aphanomyces spp. identifies a new class of oomycete effector associated with host adaptation.</title>
        <authorList>
            <person name="Gaulin E."/>
        </authorList>
    </citation>
    <scope>NUCLEOTIDE SEQUENCE</scope>
    <source>
        <strain evidence="2">CBS 578.67</strain>
    </source>
</reference>
<evidence type="ECO:0000313" key="3">
    <source>
        <dbReference type="EMBL" id="VFT87231.1"/>
    </source>
</evidence>
<protein>
    <submittedName>
        <fullName evidence="3">Aste57867_10357 protein</fullName>
    </submittedName>
</protein>
<dbReference type="AlphaFoldDB" id="A0A485KQT4"/>
<evidence type="ECO:0000256" key="1">
    <source>
        <dbReference type="SAM" id="MobiDB-lite"/>
    </source>
</evidence>